<comment type="caution">
    <text evidence="4">The sequence shown here is derived from an EMBL/GenBank/DDBJ whole genome shotgun (WGS) entry which is preliminary data.</text>
</comment>
<dbReference type="GO" id="GO:0031177">
    <property type="term" value="F:phosphopantetheine binding"/>
    <property type="evidence" value="ECO:0007669"/>
    <property type="project" value="InterPro"/>
</dbReference>
<dbReference type="SMART" id="SM00823">
    <property type="entry name" value="PKS_PP"/>
    <property type="match status" value="1"/>
</dbReference>
<dbReference type="InterPro" id="IPR036736">
    <property type="entry name" value="ACP-like_sf"/>
</dbReference>
<dbReference type="RefSeq" id="WP_010954612.1">
    <property type="nucleotide sequence ID" value="NZ_CP128540.1"/>
</dbReference>
<dbReference type="AlphaFoldDB" id="A0AAW7HM75"/>
<accession>A0AAW7HM75</accession>
<dbReference type="Gene3D" id="1.10.1200.10">
    <property type="entry name" value="ACP-like"/>
    <property type="match status" value="1"/>
</dbReference>
<dbReference type="GeneID" id="83679544"/>
<evidence type="ECO:0000313" key="4">
    <source>
        <dbReference type="EMBL" id="MDM3954625.1"/>
    </source>
</evidence>
<dbReference type="EMBL" id="JAJSRF020000001">
    <property type="protein sequence ID" value="MDM3954625.1"/>
    <property type="molecule type" value="Genomic_DNA"/>
</dbReference>
<sequence length="79" mass="8548">MTIIHAIEKILADLVDTSVFDPHADLFEQGINSLQIAILIDELNKRFNLSASLDVLTEGASITALAATLSRKITLENIG</sequence>
<organism evidence="4 5">
    <name type="scientific">Pseudomonas alloputida</name>
    <dbReference type="NCBI Taxonomy" id="1940621"/>
    <lineage>
        <taxon>Bacteria</taxon>
        <taxon>Pseudomonadati</taxon>
        <taxon>Pseudomonadota</taxon>
        <taxon>Gammaproteobacteria</taxon>
        <taxon>Pseudomonadales</taxon>
        <taxon>Pseudomonadaceae</taxon>
        <taxon>Pseudomonas</taxon>
    </lineage>
</organism>
<dbReference type="Proteomes" id="UP001165439">
    <property type="component" value="Unassembled WGS sequence"/>
</dbReference>
<dbReference type="PROSITE" id="PS50075">
    <property type="entry name" value="CARRIER"/>
    <property type="match status" value="1"/>
</dbReference>
<gene>
    <name evidence="4" type="ORF">LU674_020170</name>
</gene>
<evidence type="ECO:0000313" key="5">
    <source>
        <dbReference type="Proteomes" id="UP001165439"/>
    </source>
</evidence>
<dbReference type="InterPro" id="IPR009081">
    <property type="entry name" value="PP-bd_ACP"/>
</dbReference>
<evidence type="ECO:0000256" key="1">
    <source>
        <dbReference type="ARBA" id="ARBA00022450"/>
    </source>
</evidence>
<dbReference type="SUPFAM" id="SSF47336">
    <property type="entry name" value="ACP-like"/>
    <property type="match status" value="1"/>
</dbReference>
<keyword evidence="2" id="KW-0597">Phosphoprotein</keyword>
<dbReference type="Pfam" id="PF00550">
    <property type="entry name" value="PP-binding"/>
    <property type="match status" value="1"/>
</dbReference>
<reference evidence="4" key="1">
    <citation type="submission" date="2023-06" db="EMBL/GenBank/DDBJ databases">
        <title>MBL-encoding genomic islands in Pseudomonas spp. in Poland.</title>
        <authorList>
            <person name="Urbanowicz P."/>
            <person name="Izdebski R."/>
            <person name="Biedrzycka M."/>
            <person name="Gniadkowski M."/>
        </authorList>
    </citation>
    <scope>NUCLEOTIDE SEQUENCE</scope>
    <source>
        <strain evidence="4">NMI5768_13</strain>
    </source>
</reference>
<name>A0AAW7HM75_9PSED</name>
<proteinExistence type="predicted"/>
<keyword evidence="1" id="KW-0596">Phosphopantetheine</keyword>
<evidence type="ECO:0000256" key="2">
    <source>
        <dbReference type="ARBA" id="ARBA00022553"/>
    </source>
</evidence>
<evidence type="ECO:0000259" key="3">
    <source>
        <dbReference type="PROSITE" id="PS50075"/>
    </source>
</evidence>
<feature type="domain" description="Carrier" evidence="3">
    <location>
        <begin position="1"/>
        <end position="73"/>
    </location>
</feature>
<protein>
    <submittedName>
        <fullName evidence="4">Acyl carrier protein</fullName>
    </submittedName>
</protein>
<dbReference type="InterPro" id="IPR020806">
    <property type="entry name" value="PKS_PP-bd"/>
</dbReference>